<evidence type="ECO:0000313" key="1">
    <source>
        <dbReference type="EMBL" id="MCV2877586.1"/>
    </source>
</evidence>
<dbReference type="Proteomes" id="UP001526166">
    <property type="component" value="Unassembled WGS sequence"/>
</dbReference>
<dbReference type="EMBL" id="JAOWKW010000001">
    <property type="protein sequence ID" value="MCV2877586.1"/>
    <property type="molecule type" value="Genomic_DNA"/>
</dbReference>
<name>A0ABT2ZV18_9RHOB</name>
<proteinExistence type="predicted"/>
<keyword evidence="2" id="KW-1185">Reference proteome</keyword>
<protein>
    <submittedName>
        <fullName evidence="1">Type VI secretion protein</fullName>
    </submittedName>
</protein>
<reference evidence="1 2" key="1">
    <citation type="submission" date="2022-10" db="EMBL/GenBank/DDBJ databases">
        <title>Sinirhodobacter sp. nov., isolated from ocean surface sediments.</title>
        <authorList>
            <person name="He W."/>
            <person name="Wang L."/>
            <person name="Zhang D.-F."/>
        </authorList>
    </citation>
    <scope>NUCLEOTIDE SEQUENCE [LARGE SCALE GENOMIC DNA]</scope>
    <source>
        <strain evidence="1 2">WL0115</strain>
    </source>
</reference>
<comment type="caution">
    <text evidence="1">The sequence shown here is derived from an EMBL/GenBank/DDBJ whole genome shotgun (WGS) entry which is preliminary data.</text>
</comment>
<dbReference type="InterPro" id="IPR017738">
    <property type="entry name" value="T6SS-assoc_VCA0118"/>
</dbReference>
<dbReference type="RefSeq" id="WP_263846871.1">
    <property type="nucleotide sequence ID" value="NZ_JAOWKW010000001.1"/>
</dbReference>
<organism evidence="1 2">
    <name type="scientific">Sedimentimonas flavescens</name>
    <dbReference type="NCBI Taxonomy" id="2851012"/>
    <lineage>
        <taxon>Bacteria</taxon>
        <taxon>Pseudomonadati</taxon>
        <taxon>Pseudomonadota</taxon>
        <taxon>Alphaproteobacteria</taxon>
        <taxon>Rhodobacterales</taxon>
        <taxon>Rhodobacter group</taxon>
        <taxon>Sedimentimonas</taxon>
    </lineage>
</organism>
<sequence length="198" mass="21850">MGTTFFFGLFPLTALADISECATIEADLDRLACYDKISGRTPTTEVVAAPGDWSIEVKKSDFEDTTDVFMRVASQKPVSCGHFKGPQNITLLLRCKENTTSIFIATHCHLTSGHGGYGNVDIRLDDQKSFVSRMDDSTDNSALGLWSGSRSIPLIKQMLGKERMLVRFTPFSESPVTAEFNISGLDEAIKPLREACKW</sequence>
<gene>
    <name evidence="1" type="ORF">OE699_01870</name>
</gene>
<accession>A0ABT2ZV18</accession>
<dbReference type="Pfam" id="PF11319">
    <property type="entry name" value="VasI"/>
    <property type="match status" value="1"/>
</dbReference>
<evidence type="ECO:0000313" key="2">
    <source>
        <dbReference type="Proteomes" id="UP001526166"/>
    </source>
</evidence>